<evidence type="ECO:0000256" key="1">
    <source>
        <dbReference type="ARBA" id="ARBA00001968"/>
    </source>
</evidence>
<dbReference type="InterPro" id="IPR027806">
    <property type="entry name" value="HARBI1_dom"/>
</dbReference>
<feature type="domain" description="DDE Tnp4" evidence="3">
    <location>
        <begin position="16"/>
        <end position="66"/>
    </location>
</feature>
<keyword evidence="2" id="KW-0479">Metal-binding</keyword>
<gene>
    <name evidence="4" type="ORF">QJT81_01900</name>
</gene>
<reference evidence="4" key="2">
    <citation type="submission" date="2023-04" db="EMBL/GenBank/DDBJ databases">
        <authorList>
            <person name="Beletskiy A.V."/>
            <person name="Mardanov A.V."/>
            <person name="Ravin N.V."/>
        </authorList>
    </citation>
    <scope>NUCLEOTIDE SEQUENCE</scope>
    <source>
        <strain evidence="4">GKL-02</strain>
    </source>
</reference>
<evidence type="ECO:0000256" key="2">
    <source>
        <dbReference type="ARBA" id="ARBA00022723"/>
    </source>
</evidence>
<organism evidence="4">
    <name type="scientific">Candidatus Thiothrix putei</name>
    <dbReference type="NCBI Taxonomy" id="3080811"/>
    <lineage>
        <taxon>Bacteria</taxon>
        <taxon>Pseudomonadati</taxon>
        <taxon>Pseudomonadota</taxon>
        <taxon>Gammaproteobacteria</taxon>
        <taxon>Thiotrichales</taxon>
        <taxon>Thiotrichaceae</taxon>
        <taxon>Thiothrix</taxon>
    </lineage>
</organism>
<sequence>MLKIEQLSLSDFASRSEENRQISARRVVVEHIISGIKRCRCLKDVYRNLKDDFDDQIMEIACGLHNLRNSMRNPIY</sequence>
<evidence type="ECO:0000313" key="4">
    <source>
        <dbReference type="EMBL" id="WGZ94771.1"/>
    </source>
</evidence>
<evidence type="ECO:0000259" key="3">
    <source>
        <dbReference type="Pfam" id="PF13359"/>
    </source>
</evidence>
<comment type="cofactor">
    <cofactor evidence="1">
        <name>a divalent metal cation</name>
        <dbReference type="ChEBI" id="CHEBI:60240"/>
    </cofactor>
</comment>
<dbReference type="EMBL" id="CP124756">
    <property type="protein sequence ID" value="WGZ94771.1"/>
    <property type="molecule type" value="Genomic_DNA"/>
</dbReference>
<name>A0AA95KJT0_9GAMM</name>
<proteinExistence type="predicted"/>
<dbReference type="KEGG" id="tput:QJT81_01900"/>
<dbReference type="Pfam" id="PF13359">
    <property type="entry name" value="DDE_Tnp_4"/>
    <property type="match status" value="1"/>
</dbReference>
<dbReference type="Proteomes" id="UP001301326">
    <property type="component" value="Chromosome"/>
</dbReference>
<reference evidence="4" key="1">
    <citation type="journal article" date="2023" name="Int. J. Mol. Sci.">
        <title>Metagenomics Revealed a New Genus 'Candidatus Thiocaldithrix dubininis' gen. nov., sp. nov. and a New Species 'Candidatus Thiothrix putei' sp. nov. in the Family Thiotrichaceae, Some Members of Which Have Traits of Both Na+- and H+-Motive Energetics.</title>
        <authorList>
            <person name="Ravin N.V."/>
            <person name="Muntyan M.S."/>
            <person name="Smolyakov D.D."/>
            <person name="Rudenko T.S."/>
            <person name="Beletsky A.V."/>
            <person name="Mardanov A.V."/>
            <person name="Grabovich M.Y."/>
        </authorList>
    </citation>
    <scope>NUCLEOTIDE SEQUENCE</scope>
    <source>
        <strain evidence="4">GKL-02</strain>
    </source>
</reference>
<accession>A0AA95KJT0</accession>
<dbReference type="AlphaFoldDB" id="A0AA95KJT0"/>
<protein>
    <submittedName>
        <fullName evidence="4">Transposase family protein</fullName>
    </submittedName>
</protein>
<dbReference type="GO" id="GO:0046872">
    <property type="term" value="F:metal ion binding"/>
    <property type="evidence" value="ECO:0007669"/>
    <property type="project" value="UniProtKB-KW"/>
</dbReference>